<sequence length="168" mass="17246">NGHSTCARSDDSDRNITQEGSSPPEGKPNSPRVAMHLGGLEYHLGVGGVINVGGATSMGGATNVSANCVGVGGNKAHINSGHAHEMSGGITSVGGSCVGVGGDKAHLRSTHAFEMSFSKGLPSLFGSFHSVPPTITPSAFRPLFPRPFHHPLALQPNALARTHPTWLP</sequence>
<evidence type="ECO:0000313" key="3">
    <source>
        <dbReference type="Proteomes" id="UP001381693"/>
    </source>
</evidence>
<dbReference type="EMBL" id="JAXCGZ010006282">
    <property type="protein sequence ID" value="KAK7079897.1"/>
    <property type="molecule type" value="Genomic_DNA"/>
</dbReference>
<reference evidence="2 3" key="1">
    <citation type="submission" date="2023-11" db="EMBL/GenBank/DDBJ databases">
        <title>Halocaridina rubra genome assembly.</title>
        <authorList>
            <person name="Smith C."/>
        </authorList>
    </citation>
    <scope>NUCLEOTIDE SEQUENCE [LARGE SCALE GENOMIC DNA]</scope>
    <source>
        <strain evidence="2">EP-1</strain>
        <tissue evidence="2">Whole</tissue>
    </source>
</reference>
<comment type="caution">
    <text evidence="2">The sequence shown here is derived from an EMBL/GenBank/DDBJ whole genome shotgun (WGS) entry which is preliminary data.</text>
</comment>
<protein>
    <submittedName>
        <fullName evidence="2">Uncharacterized protein</fullName>
    </submittedName>
</protein>
<dbReference type="AlphaFoldDB" id="A0AAN9AD18"/>
<feature type="non-terminal residue" evidence="2">
    <location>
        <position position="1"/>
    </location>
</feature>
<proteinExistence type="predicted"/>
<feature type="region of interest" description="Disordered" evidence="1">
    <location>
        <begin position="1"/>
        <end position="33"/>
    </location>
</feature>
<evidence type="ECO:0000313" key="2">
    <source>
        <dbReference type="EMBL" id="KAK7079897.1"/>
    </source>
</evidence>
<accession>A0AAN9AD18</accession>
<evidence type="ECO:0000256" key="1">
    <source>
        <dbReference type="SAM" id="MobiDB-lite"/>
    </source>
</evidence>
<name>A0AAN9AD18_HALRR</name>
<organism evidence="2 3">
    <name type="scientific">Halocaridina rubra</name>
    <name type="common">Hawaiian red shrimp</name>
    <dbReference type="NCBI Taxonomy" id="373956"/>
    <lineage>
        <taxon>Eukaryota</taxon>
        <taxon>Metazoa</taxon>
        <taxon>Ecdysozoa</taxon>
        <taxon>Arthropoda</taxon>
        <taxon>Crustacea</taxon>
        <taxon>Multicrustacea</taxon>
        <taxon>Malacostraca</taxon>
        <taxon>Eumalacostraca</taxon>
        <taxon>Eucarida</taxon>
        <taxon>Decapoda</taxon>
        <taxon>Pleocyemata</taxon>
        <taxon>Caridea</taxon>
        <taxon>Atyoidea</taxon>
        <taxon>Atyidae</taxon>
        <taxon>Halocaridina</taxon>
    </lineage>
</organism>
<keyword evidence="3" id="KW-1185">Reference proteome</keyword>
<gene>
    <name evidence="2" type="ORF">SK128_018428</name>
</gene>
<dbReference type="Proteomes" id="UP001381693">
    <property type="component" value="Unassembled WGS sequence"/>
</dbReference>